<dbReference type="InterPro" id="IPR036388">
    <property type="entry name" value="WH-like_DNA-bd_sf"/>
</dbReference>
<dbReference type="NCBIfam" id="TIGR02985">
    <property type="entry name" value="Sig70_bacteroi1"/>
    <property type="match status" value="1"/>
</dbReference>
<dbReference type="PANTHER" id="PTHR43133">
    <property type="entry name" value="RNA POLYMERASE ECF-TYPE SIGMA FACTO"/>
    <property type="match status" value="1"/>
</dbReference>
<dbReference type="InterPro" id="IPR013325">
    <property type="entry name" value="RNA_pol_sigma_r2"/>
</dbReference>
<proteinExistence type="inferred from homology"/>
<dbReference type="Pfam" id="PF04542">
    <property type="entry name" value="Sigma70_r2"/>
    <property type="match status" value="1"/>
</dbReference>
<keyword evidence="3" id="KW-0731">Sigma factor</keyword>
<evidence type="ECO:0000256" key="2">
    <source>
        <dbReference type="ARBA" id="ARBA00023015"/>
    </source>
</evidence>
<dbReference type="GO" id="GO:0006352">
    <property type="term" value="P:DNA-templated transcription initiation"/>
    <property type="evidence" value="ECO:0007669"/>
    <property type="project" value="InterPro"/>
</dbReference>
<comment type="caution">
    <text evidence="7">The sequence shown here is derived from an EMBL/GenBank/DDBJ whole genome shotgun (WGS) entry which is preliminary data.</text>
</comment>
<gene>
    <name evidence="7" type="ORF">HMPREF1068_03848</name>
</gene>
<name>I9RNP9_9BACE</name>
<dbReference type="PATRIC" id="fig|997884.3.peg.3949"/>
<dbReference type="HOGENOM" id="CLU_047691_4_3_10"/>
<evidence type="ECO:0000256" key="3">
    <source>
        <dbReference type="ARBA" id="ARBA00023082"/>
    </source>
</evidence>
<dbReference type="Proteomes" id="UP000003089">
    <property type="component" value="Unassembled WGS sequence"/>
</dbReference>
<dbReference type="Gene3D" id="1.10.1740.10">
    <property type="match status" value="1"/>
</dbReference>
<dbReference type="GO" id="GO:0016987">
    <property type="term" value="F:sigma factor activity"/>
    <property type="evidence" value="ECO:0007669"/>
    <property type="project" value="UniProtKB-KW"/>
</dbReference>
<keyword evidence="4" id="KW-0804">Transcription</keyword>
<dbReference type="GO" id="GO:0003677">
    <property type="term" value="F:DNA binding"/>
    <property type="evidence" value="ECO:0007669"/>
    <property type="project" value="InterPro"/>
</dbReference>
<dbReference type="InterPro" id="IPR007627">
    <property type="entry name" value="RNA_pol_sigma70_r2"/>
</dbReference>
<dbReference type="RefSeq" id="WP_007487154.1">
    <property type="nucleotide sequence ID" value="NZ_JH724316.1"/>
</dbReference>
<dbReference type="SUPFAM" id="SSF88946">
    <property type="entry name" value="Sigma2 domain of RNA polymerase sigma factors"/>
    <property type="match status" value="1"/>
</dbReference>
<dbReference type="InterPro" id="IPR014284">
    <property type="entry name" value="RNA_pol_sigma-70_dom"/>
</dbReference>
<feature type="domain" description="RNA polymerase sigma factor 70 region 4 type 2" evidence="6">
    <location>
        <begin position="120"/>
        <end position="172"/>
    </location>
</feature>
<evidence type="ECO:0000256" key="4">
    <source>
        <dbReference type="ARBA" id="ARBA00023163"/>
    </source>
</evidence>
<dbReference type="InterPro" id="IPR013249">
    <property type="entry name" value="RNA_pol_sigma70_r4_t2"/>
</dbReference>
<accession>I9RNP9</accession>
<dbReference type="InterPro" id="IPR013324">
    <property type="entry name" value="RNA_pol_sigma_r3/r4-like"/>
</dbReference>
<reference evidence="7 8" key="1">
    <citation type="submission" date="2012-02" db="EMBL/GenBank/DDBJ databases">
        <title>The Genome Sequence of Bacteroides nordii CL02T12C05.</title>
        <authorList>
            <consortium name="The Broad Institute Genome Sequencing Platform"/>
            <person name="Earl A."/>
            <person name="Ward D."/>
            <person name="Feldgarden M."/>
            <person name="Gevers D."/>
            <person name="Zitomersky N.L."/>
            <person name="Coyne M.J."/>
            <person name="Comstock L.E."/>
            <person name="Young S.K."/>
            <person name="Zeng Q."/>
            <person name="Gargeya S."/>
            <person name="Fitzgerald M."/>
            <person name="Haas B."/>
            <person name="Abouelleil A."/>
            <person name="Alvarado L."/>
            <person name="Arachchi H.M."/>
            <person name="Berlin A."/>
            <person name="Chapman S.B."/>
            <person name="Gearin G."/>
            <person name="Goldberg J."/>
            <person name="Griggs A."/>
            <person name="Gujja S."/>
            <person name="Hansen M."/>
            <person name="Heiman D."/>
            <person name="Howarth C."/>
            <person name="Larimer J."/>
            <person name="Lui A."/>
            <person name="MacDonald P.J.P."/>
            <person name="McCowen C."/>
            <person name="Montmayeur A."/>
            <person name="Murphy C."/>
            <person name="Neiman D."/>
            <person name="Pearson M."/>
            <person name="Priest M."/>
            <person name="Roberts A."/>
            <person name="Saif S."/>
            <person name="Shea T."/>
            <person name="Sisk P."/>
            <person name="Stolte C."/>
            <person name="Sykes S."/>
            <person name="Wortman J."/>
            <person name="Nusbaum C."/>
            <person name="Birren B."/>
        </authorList>
    </citation>
    <scope>NUCLEOTIDE SEQUENCE [LARGE SCALE GENOMIC DNA]</scope>
    <source>
        <strain evidence="7 8">CL02T12C05</strain>
    </source>
</reference>
<evidence type="ECO:0000256" key="1">
    <source>
        <dbReference type="ARBA" id="ARBA00010641"/>
    </source>
</evidence>
<feature type="domain" description="RNA polymerase sigma-70 region 2" evidence="5">
    <location>
        <begin position="22"/>
        <end position="85"/>
    </location>
</feature>
<evidence type="ECO:0000313" key="8">
    <source>
        <dbReference type="Proteomes" id="UP000003089"/>
    </source>
</evidence>
<dbReference type="Gene3D" id="1.10.10.10">
    <property type="entry name" value="Winged helix-like DNA-binding domain superfamily/Winged helix DNA-binding domain"/>
    <property type="match status" value="1"/>
</dbReference>
<sequence>MDERELISKLQNSNHKAYEIIFKQHYAFLCAVAYEYVHDEYICQSIVEDVMFALWEKRKQIAVTKSIRGYLMRAVRNQAIDFIRADHSFHSVDITDKKYQNCFAPDEDVFEQLVSQELEEQIQQIINGLSEECRKVFILSRYEGKSHQEIAAELGISVNTVKYHIKNALNALREDLTDYILCILALQLFLFT</sequence>
<evidence type="ECO:0000259" key="6">
    <source>
        <dbReference type="Pfam" id="PF08281"/>
    </source>
</evidence>
<dbReference type="InterPro" id="IPR039425">
    <property type="entry name" value="RNA_pol_sigma-70-like"/>
</dbReference>
<dbReference type="Pfam" id="PF08281">
    <property type="entry name" value="Sigma70_r4_2"/>
    <property type="match status" value="1"/>
</dbReference>
<evidence type="ECO:0000259" key="5">
    <source>
        <dbReference type="Pfam" id="PF04542"/>
    </source>
</evidence>
<keyword evidence="2" id="KW-0805">Transcription regulation</keyword>
<protein>
    <submittedName>
        <fullName evidence="7">RNA polymerase sigma-70 factor, expansion family 1</fullName>
    </submittedName>
</protein>
<dbReference type="eggNOG" id="COG1595">
    <property type="taxonomic scope" value="Bacteria"/>
</dbReference>
<dbReference type="STRING" id="997884.HMPREF1068_03848"/>
<dbReference type="PANTHER" id="PTHR43133:SF46">
    <property type="entry name" value="RNA POLYMERASE SIGMA-70 FACTOR ECF SUBFAMILY"/>
    <property type="match status" value="1"/>
</dbReference>
<dbReference type="AlphaFoldDB" id="I9RNP9"/>
<dbReference type="GeneID" id="69503695"/>
<keyword evidence="8" id="KW-1185">Reference proteome</keyword>
<dbReference type="InterPro" id="IPR014327">
    <property type="entry name" value="RNA_pol_sigma70_bacteroid"/>
</dbReference>
<evidence type="ECO:0000313" key="7">
    <source>
        <dbReference type="EMBL" id="EIY44561.1"/>
    </source>
</evidence>
<dbReference type="SUPFAM" id="SSF88659">
    <property type="entry name" value="Sigma3 and sigma4 domains of RNA polymerase sigma factors"/>
    <property type="match status" value="1"/>
</dbReference>
<dbReference type="EMBL" id="AGXS01000026">
    <property type="protein sequence ID" value="EIY44561.1"/>
    <property type="molecule type" value="Genomic_DNA"/>
</dbReference>
<organism evidence="7 8">
    <name type="scientific">Bacteroides nordii CL02T12C05</name>
    <dbReference type="NCBI Taxonomy" id="997884"/>
    <lineage>
        <taxon>Bacteria</taxon>
        <taxon>Pseudomonadati</taxon>
        <taxon>Bacteroidota</taxon>
        <taxon>Bacteroidia</taxon>
        <taxon>Bacteroidales</taxon>
        <taxon>Bacteroidaceae</taxon>
        <taxon>Bacteroides</taxon>
    </lineage>
</organism>
<dbReference type="NCBIfam" id="TIGR02937">
    <property type="entry name" value="sigma70-ECF"/>
    <property type="match status" value="1"/>
</dbReference>
<dbReference type="CDD" id="cd06171">
    <property type="entry name" value="Sigma70_r4"/>
    <property type="match status" value="1"/>
</dbReference>
<comment type="similarity">
    <text evidence="1">Belongs to the sigma-70 factor family. ECF subfamily.</text>
</comment>